<accession>A0ABT9ZHA3</accession>
<dbReference type="InterPro" id="IPR041542">
    <property type="entry name" value="GH43_C2"/>
</dbReference>
<comment type="caution">
    <text evidence="6">The sequence shown here is derived from an EMBL/GenBank/DDBJ whole genome shotgun (WGS) entry which is preliminary data.</text>
</comment>
<gene>
    <name evidence="6" type="ORF">J2S19_002448</name>
</gene>
<dbReference type="PANTHER" id="PTHR42812:SF12">
    <property type="entry name" value="BETA-XYLOSIDASE-RELATED"/>
    <property type="match status" value="1"/>
</dbReference>
<evidence type="ECO:0000313" key="6">
    <source>
        <dbReference type="EMBL" id="MDQ0231186.1"/>
    </source>
</evidence>
<dbReference type="Pfam" id="PF17851">
    <property type="entry name" value="GH43_C2"/>
    <property type="match status" value="1"/>
</dbReference>
<dbReference type="Pfam" id="PF04616">
    <property type="entry name" value="Glyco_hydro_43"/>
    <property type="match status" value="1"/>
</dbReference>
<sequence>MNFLNPVIPGFHPDPSIVKVGENDFYLVTSSFEYFPAIPIFHSKDLVNWEQIGSVLTRESQVNLRNSKSSGGLYAPTLRYHDGTFYMISTDVSGTGNFYVTAENPKGPWSDPIKIPYGNIDPSLMFDDDGKVYVTVQNGAGYESHIIQYEININTGEALTEPIAIFHGDGGQWTEAPHLYKINGTYYLLCACGGTGEEHRSIIAKSTMPYGPFEMLDRPILTHNQLSHHPIQNVGHADFVEDENGNWWAVFLGTRPVNQQFTLLGRETFLAPINWTEDGWPLIDNNEGTVNEMTEAACLLGESNIKDKYIRNDDFNDEKLHPEWFYLRVKEENNYSLTERKGWLRLNGGADNISTVNGVPTFICKPQEHVVMEFKTLIEFAPNQDGEEAGLSVRLSESSHFEIAIKQVDGEKRVIATKTIQGVTEEIGHCIIHKEKIKLSISSDRENYYFKFAEEYGEWNKIGDASLCHLSSEKNGGFGGTFTGVCIGLYATGNGIECREPAYFDWVHYVGENSLNVTEVSVNNLEQ</sequence>
<dbReference type="Proteomes" id="UP001234495">
    <property type="component" value="Unassembled WGS sequence"/>
</dbReference>
<protein>
    <submittedName>
        <fullName evidence="6">Alpha-N-arabinofuranosidase</fullName>
        <ecNumber evidence="6">3.2.1.55</ecNumber>
    </submittedName>
</protein>
<feature type="domain" description="Beta-xylosidase C-terminal Concanavalin A-like" evidence="5">
    <location>
        <begin position="312"/>
        <end position="509"/>
    </location>
</feature>
<evidence type="ECO:0000313" key="7">
    <source>
        <dbReference type="Proteomes" id="UP001234495"/>
    </source>
</evidence>
<dbReference type="CDD" id="cd18617">
    <property type="entry name" value="GH43_XynB-like"/>
    <property type="match status" value="1"/>
</dbReference>
<evidence type="ECO:0000256" key="4">
    <source>
        <dbReference type="RuleBase" id="RU361187"/>
    </source>
</evidence>
<dbReference type="GO" id="GO:0046556">
    <property type="term" value="F:alpha-L-arabinofuranosidase activity"/>
    <property type="evidence" value="ECO:0007669"/>
    <property type="project" value="UniProtKB-EC"/>
</dbReference>
<evidence type="ECO:0000259" key="5">
    <source>
        <dbReference type="Pfam" id="PF17851"/>
    </source>
</evidence>
<name>A0ABT9ZHA3_9BACI</name>
<dbReference type="InterPro" id="IPR023296">
    <property type="entry name" value="Glyco_hydro_beta-prop_sf"/>
</dbReference>
<dbReference type="SUPFAM" id="SSF49899">
    <property type="entry name" value="Concanavalin A-like lectins/glucanases"/>
    <property type="match status" value="1"/>
</dbReference>
<dbReference type="RefSeq" id="WP_307341681.1">
    <property type="nucleotide sequence ID" value="NZ_JAUSUD010000010.1"/>
</dbReference>
<dbReference type="EC" id="3.2.1.55" evidence="6"/>
<reference evidence="6 7" key="1">
    <citation type="submission" date="2023-07" db="EMBL/GenBank/DDBJ databases">
        <title>Genomic Encyclopedia of Type Strains, Phase IV (KMG-IV): sequencing the most valuable type-strain genomes for metagenomic binning, comparative biology and taxonomic classification.</title>
        <authorList>
            <person name="Goeker M."/>
        </authorList>
    </citation>
    <scope>NUCLEOTIDE SEQUENCE [LARGE SCALE GENOMIC DNA]</scope>
    <source>
        <strain evidence="6 7">DSM 29005</strain>
    </source>
</reference>
<keyword evidence="7" id="KW-1185">Reference proteome</keyword>
<keyword evidence="2 4" id="KW-0378">Hydrolase</keyword>
<proteinExistence type="inferred from homology"/>
<organism evidence="6 7">
    <name type="scientific">Metabacillus malikii</name>
    <dbReference type="NCBI Taxonomy" id="1504265"/>
    <lineage>
        <taxon>Bacteria</taxon>
        <taxon>Bacillati</taxon>
        <taxon>Bacillota</taxon>
        <taxon>Bacilli</taxon>
        <taxon>Bacillales</taxon>
        <taxon>Bacillaceae</taxon>
        <taxon>Metabacillus</taxon>
    </lineage>
</organism>
<comment type="similarity">
    <text evidence="1 4">Belongs to the glycosyl hydrolase 43 family.</text>
</comment>
<dbReference type="InterPro" id="IPR051795">
    <property type="entry name" value="Glycosyl_Hydrlase_43"/>
</dbReference>
<dbReference type="Gene3D" id="2.115.10.20">
    <property type="entry name" value="Glycosyl hydrolase domain, family 43"/>
    <property type="match status" value="1"/>
</dbReference>
<dbReference type="InterPro" id="IPR006710">
    <property type="entry name" value="Glyco_hydro_43"/>
</dbReference>
<keyword evidence="3 4" id="KW-0326">Glycosidase</keyword>
<dbReference type="SUPFAM" id="SSF75005">
    <property type="entry name" value="Arabinanase/levansucrase/invertase"/>
    <property type="match status" value="1"/>
</dbReference>
<dbReference type="InterPro" id="IPR013320">
    <property type="entry name" value="ConA-like_dom_sf"/>
</dbReference>
<evidence type="ECO:0000256" key="1">
    <source>
        <dbReference type="ARBA" id="ARBA00009865"/>
    </source>
</evidence>
<evidence type="ECO:0000256" key="3">
    <source>
        <dbReference type="ARBA" id="ARBA00023295"/>
    </source>
</evidence>
<dbReference type="PANTHER" id="PTHR42812">
    <property type="entry name" value="BETA-XYLOSIDASE"/>
    <property type="match status" value="1"/>
</dbReference>
<evidence type="ECO:0000256" key="2">
    <source>
        <dbReference type="ARBA" id="ARBA00022801"/>
    </source>
</evidence>
<dbReference type="Gene3D" id="2.60.120.200">
    <property type="match status" value="1"/>
</dbReference>
<dbReference type="EMBL" id="JAUSUD010000010">
    <property type="protein sequence ID" value="MDQ0231186.1"/>
    <property type="molecule type" value="Genomic_DNA"/>
</dbReference>